<dbReference type="InterPro" id="IPR036278">
    <property type="entry name" value="Sialidase_sf"/>
</dbReference>
<organism evidence="5 6">
    <name type="scientific">Paenibacillus oceani</name>
    <dbReference type="NCBI Taxonomy" id="2772510"/>
    <lineage>
        <taxon>Bacteria</taxon>
        <taxon>Bacillati</taxon>
        <taxon>Bacillota</taxon>
        <taxon>Bacilli</taxon>
        <taxon>Bacillales</taxon>
        <taxon>Paenibacillaceae</taxon>
        <taxon>Paenibacillus</taxon>
    </lineage>
</organism>
<comment type="catalytic activity">
    <reaction evidence="1">
        <text>Hydrolysis of alpha-(2-&gt;3)-, alpha-(2-&gt;6)-, alpha-(2-&gt;8)- glycosidic linkages of terminal sialic acid residues in oligosaccharides, glycoproteins, glycolipids, colominic acid and synthetic substrates.</text>
        <dbReference type="EC" id="3.2.1.18"/>
    </reaction>
</comment>
<dbReference type="RefSeq" id="WP_190931705.1">
    <property type="nucleotide sequence ID" value="NZ_JACXJA010000052.1"/>
</dbReference>
<evidence type="ECO:0000259" key="4">
    <source>
        <dbReference type="Pfam" id="PF13088"/>
    </source>
</evidence>
<dbReference type="PANTHER" id="PTHR10628">
    <property type="entry name" value="SIALIDASE"/>
    <property type="match status" value="1"/>
</dbReference>
<dbReference type="Proteomes" id="UP000639396">
    <property type="component" value="Unassembled WGS sequence"/>
</dbReference>
<dbReference type="GO" id="GO:0005737">
    <property type="term" value="C:cytoplasm"/>
    <property type="evidence" value="ECO:0007669"/>
    <property type="project" value="TreeGrafter"/>
</dbReference>
<evidence type="ECO:0000256" key="3">
    <source>
        <dbReference type="ARBA" id="ARBA00012733"/>
    </source>
</evidence>
<reference evidence="5" key="1">
    <citation type="submission" date="2020-09" db="EMBL/GenBank/DDBJ databases">
        <title>A novel bacterium of genus Paenibacillus, isolated from South China Sea.</title>
        <authorList>
            <person name="Huang H."/>
            <person name="Mo K."/>
            <person name="Hu Y."/>
        </authorList>
    </citation>
    <scope>NUCLEOTIDE SEQUENCE</scope>
    <source>
        <strain evidence="5">IB182363</strain>
    </source>
</reference>
<accession>A0A927CEF9</accession>
<dbReference type="GO" id="GO:0016020">
    <property type="term" value="C:membrane"/>
    <property type="evidence" value="ECO:0007669"/>
    <property type="project" value="TreeGrafter"/>
</dbReference>
<evidence type="ECO:0000256" key="2">
    <source>
        <dbReference type="ARBA" id="ARBA00009348"/>
    </source>
</evidence>
<keyword evidence="6" id="KW-1185">Reference proteome</keyword>
<dbReference type="EMBL" id="JACXJA010000052">
    <property type="protein sequence ID" value="MBD2866085.1"/>
    <property type="molecule type" value="Genomic_DNA"/>
</dbReference>
<dbReference type="GO" id="GO:0006689">
    <property type="term" value="P:ganglioside catabolic process"/>
    <property type="evidence" value="ECO:0007669"/>
    <property type="project" value="TreeGrafter"/>
</dbReference>
<gene>
    <name evidence="5" type="ORF">IDH45_29280</name>
</gene>
<comment type="caution">
    <text evidence="5">The sequence shown here is derived from an EMBL/GenBank/DDBJ whole genome shotgun (WGS) entry which is preliminary data.</text>
</comment>
<dbReference type="InterPro" id="IPR011040">
    <property type="entry name" value="Sialidase"/>
</dbReference>
<dbReference type="EC" id="3.2.1.18" evidence="3"/>
<name>A0A927CEF9_9BACL</name>
<dbReference type="SUPFAM" id="SSF50939">
    <property type="entry name" value="Sialidases"/>
    <property type="match status" value="1"/>
</dbReference>
<evidence type="ECO:0000313" key="6">
    <source>
        <dbReference type="Proteomes" id="UP000639396"/>
    </source>
</evidence>
<evidence type="ECO:0000313" key="5">
    <source>
        <dbReference type="EMBL" id="MBD2866085.1"/>
    </source>
</evidence>
<dbReference type="Gene3D" id="2.40.220.10">
    <property type="entry name" value="Intramolecular Trans-sialidase, Domain 3"/>
    <property type="match status" value="1"/>
</dbReference>
<dbReference type="AlphaFoldDB" id="A0A927CEF9"/>
<dbReference type="CDD" id="cd15482">
    <property type="entry name" value="Sialidase_non-viral"/>
    <property type="match status" value="1"/>
</dbReference>
<dbReference type="InterPro" id="IPR026856">
    <property type="entry name" value="Sialidase_fam"/>
</dbReference>
<comment type="similarity">
    <text evidence="2">Belongs to the glycosyl hydrolase 33 family.</text>
</comment>
<sequence length="445" mass="48763">MINNDNIRKSSVITVYEPGMFGSCAFRIPSLLTTVKGTLIAGIDVRYNDIQDNPNQIAIGLRRSTDRGDSWGDLQVPVRYPGEGLDGAASLDSALLEDRVTGTIWMIFSHTPGGVGLRSSRQGKGFDPHGFRLLYDAEGRECTLREGIVFDSEGKETHYAVAENGDVLSSGRYAGNIYLKEGVAPQSFLEARTSFLQAIKSDDDGLTWSSPIELNLDVKQPWMRFIGAGPGRGIQLQVGANQGRLLFPVYFSNASGILSCAVIYSDDHGKSWAMGRSPNDGRQWQGETVSAESLTAPEAQLTESQAVELDNGELLLYMRNHAGCGRTAVSSSQNGGETWGEVRFEDALPNPTCQATVIRYPDREHGRTLLLWANPAHVEHRRTGKLRLSEDGGKCWGYSRTVHPGEYGYSCLSELPDGEAALLYEADGGTIRFTTFTLAWVRQKK</sequence>
<dbReference type="PANTHER" id="PTHR10628:SF30">
    <property type="entry name" value="EXO-ALPHA-SIALIDASE"/>
    <property type="match status" value="1"/>
</dbReference>
<dbReference type="Pfam" id="PF13088">
    <property type="entry name" value="BNR_2"/>
    <property type="match status" value="1"/>
</dbReference>
<feature type="domain" description="Sialidase" evidence="4">
    <location>
        <begin position="191"/>
        <end position="418"/>
    </location>
</feature>
<dbReference type="GO" id="GO:0009313">
    <property type="term" value="P:oligosaccharide catabolic process"/>
    <property type="evidence" value="ECO:0007669"/>
    <property type="project" value="TreeGrafter"/>
</dbReference>
<evidence type="ECO:0000256" key="1">
    <source>
        <dbReference type="ARBA" id="ARBA00000427"/>
    </source>
</evidence>
<dbReference type="Gene3D" id="2.120.10.10">
    <property type="match status" value="1"/>
</dbReference>
<dbReference type="GO" id="GO:0004308">
    <property type="term" value="F:exo-alpha-sialidase activity"/>
    <property type="evidence" value="ECO:0007669"/>
    <property type="project" value="UniProtKB-EC"/>
</dbReference>
<protein>
    <recommendedName>
        <fullName evidence="3">exo-alpha-sialidase</fullName>
        <ecNumber evidence="3">3.2.1.18</ecNumber>
    </recommendedName>
</protein>
<dbReference type="InterPro" id="IPR023364">
    <property type="entry name" value="Trans_sialidase_dom3"/>
</dbReference>
<proteinExistence type="inferred from homology"/>